<dbReference type="Proteomes" id="UP000007129">
    <property type="component" value="Unassembled WGS sequence"/>
</dbReference>
<dbReference type="Pfam" id="PF08324">
    <property type="entry name" value="PUL"/>
    <property type="match status" value="1"/>
</dbReference>
<dbReference type="InterPro" id="IPR011989">
    <property type="entry name" value="ARM-like"/>
</dbReference>
<feature type="domain" description="PUL" evidence="1">
    <location>
        <begin position="1"/>
        <end position="243"/>
    </location>
</feature>
<dbReference type="SUPFAM" id="SSF48371">
    <property type="entry name" value="ARM repeat"/>
    <property type="match status" value="1"/>
</dbReference>
<dbReference type="InterPro" id="IPR013535">
    <property type="entry name" value="PUL_dom"/>
</dbReference>
<accession>K2RWB8</accession>
<evidence type="ECO:0000313" key="3">
    <source>
        <dbReference type="Proteomes" id="UP000007129"/>
    </source>
</evidence>
<dbReference type="STRING" id="1126212.K2RWB8"/>
<dbReference type="AlphaFoldDB" id="K2RWB8"/>
<organism evidence="2 3">
    <name type="scientific">Macrophomina phaseolina (strain MS6)</name>
    <name type="common">Charcoal rot fungus</name>
    <dbReference type="NCBI Taxonomy" id="1126212"/>
    <lineage>
        <taxon>Eukaryota</taxon>
        <taxon>Fungi</taxon>
        <taxon>Dikarya</taxon>
        <taxon>Ascomycota</taxon>
        <taxon>Pezizomycotina</taxon>
        <taxon>Dothideomycetes</taxon>
        <taxon>Dothideomycetes incertae sedis</taxon>
        <taxon>Botryosphaeriales</taxon>
        <taxon>Botryosphaeriaceae</taxon>
        <taxon>Macrophomina</taxon>
    </lineage>
</organism>
<dbReference type="InterPro" id="IPR016024">
    <property type="entry name" value="ARM-type_fold"/>
</dbReference>
<dbReference type="InParanoid" id="K2RWB8"/>
<dbReference type="HOGENOM" id="CLU_1124734_0_0_1"/>
<evidence type="ECO:0000259" key="1">
    <source>
        <dbReference type="PROSITE" id="PS51396"/>
    </source>
</evidence>
<dbReference type="VEuPathDB" id="FungiDB:MPH_05828"/>
<dbReference type="Gene3D" id="1.25.10.10">
    <property type="entry name" value="Leucine-rich Repeat Variant"/>
    <property type="match status" value="1"/>
</dbReference>
<protein>
    <submittedName>
        <fullName evidence="2">PUL domain-containing protein</fullName>
    </submittedName>
</protein>
<dbReference type="PROSITE" id="PS51396">
    <property type="entry name" value="PUL"/>
    <property type="match status" value="1"/>
</dbReference>
<dbReference type="EMBL" id="AHHD01000258">
    <property type="protein sequence ID" value="EKG17002.1"/>
    <property type="molecule type" value="Genomic_DNA"/>
</dbReference>
<dbReference type="eggNOG" id="KOG0324">
    <property type="taxonomic scope" value="Eukaryota"/>
</dbReference>
<proteinExistence type="predicted"/>
<sequence>MIAAFITTRRDSGDREAPLPALPDFASFLRSAAKSIPPENLFAAYDLFRLTLTDPRVSGFFAEEEDAATLTELISHVNDLKQCPYNLRLVTLQLACNLFTSSLTRTHLLGHESFSAMLTHLLSASLLDDEHNNVRIAAASLAFNIAAANHRMRVEAGRDVLAESEQVEIVAALLEAIAAETENKEAVLALLNSLGLLVYCADMDSEVVDVCKAMDAKGTVMSKLDMCDKEEVVVEVGKVLLGKGLEM</sequence>
<name>K2RWB8_MACPH</name>
<reference evidence="2 3" key="1">
    <citation type="journal article" date="2012" name="BMC Genomics">
        <title>Tools to kill: Genome of one of the most destructive plant pathogenic fungi Macrophomina phaseolina.</title>
        <authorList>
            <person name="Islam M.S."/>
            <person name="Haque M.S."/>
            <person name="Islam M.M."/>
            <person name="Emdad E.M."/>
            <person name="Halim A."/>
            <person name="Hossen Q.M.M."/>
            <person name="Hossain M.Z."/>
            <person name="Ahmed B."/>
            <person name="Rahim S."/>
            <person name="Rahman M.S."/>
            <person name="Alam M.M."/>
            <person name="Hou S."/>
            <person name="Wan X."/>
            <person name="Saito J.A."/>
            <person name="Alam M."/>
        </authorList>
    </citation>
    <scope>NUCLEOTIDE SEQUENCE [LARGE SCALE GENOMIC DNA]</scope>
    <source>
        <strain evidence="2 3">MS6</strain>
    </source>
</reference>
<dbReference type="OrthoDB" id="21221at2759"/>
<comment type="caution">
    <text evidence="2">The sequence shown here is derived from an EMBL/GenBank/DDBJ whole genome shotgun (WGS) entry which is preliminary data.</text>
</comment>
<evidence type="ECO:0000313" key="2">
    <source>
        <dbReference type="EMBL" id="EKG17002.1"/>
    </source>
</evidence>
<gene>
    <name evidence="2" type="ORF">MPH_05828</name>
</gene>